<dbReference type="InterPro" id="IPR007621">
    <property type="entry name" value="TPM_dom"/>
</dbReference>
<feature type="domain" description="TPM" evidence="3">
    <location>
        <begin position="39"/>
        <end position="159"/>
    </location>
</feature>
<dbReference type="RefSeq" id="WP_280617922.1">
    <property type="nucleotide sequence ID" value="NZ_JAROYP010000013.1"/>
</dbReference>
<evidence type="ECO:0000256" key="1">
    <source>
        <dbReference type="SAM" id="MobiDB-lite"/>
    </source>
</evidence>
<keyword evidence="2" id="KW-0472">Membrane</keyword>
<dbReference type="Pfam" id="PF04536">
    <property type="entry name" value="TPM_phosphatase"/>
    <property type="match status" value="1"/>
</dbReference>
<feature type="transmembrane region" description="Helical" evidence="2">
    <location>
        <begin position="203"/>
        <end position="223"/>
    </location>
</feature>
<feature type="region of interest" description="Disordered" evidence="1">
    <location>
        <begin position="254"/>
        <end position="289"/>
    </location>
</feature>
<dbReference type="EMBL" id="JAROYP010000013">
    <property type="protein sequence ID" value="MDH5163175.1"/>
    <property type="molecule type" value="Genomic_DNA"/>
</dbReference>
<evidence type="ECO:0000313" key="5">
    <source>
        <dbReference type="Proteomes" id="UP001159179"/>
    </source>
</evidence>
<proteinExistence type="predicted"/>
<comment type="caution">
    <text evidence="4">The sequence shown here is derived from an EMBL/GenBank/DDBJ whole genome shotgun (WGS) entry which is preliminary data.</text>
</comment>
<dbReference type="PANTHER" id="PTHR30373">
    <property type="entry name" value="UPF0603 PROTEIN YGCG"/>
    <property type="match status" value="1"/>
</dbReference>
<evidence type="ECO:0000313" key="4">
    <source>
        <dbReference type="EMBL" id="MDH5163175.1"/>
    </source>
</evidence>
<organism evidence="4 5">
    <name type="scientific">Heyndrickxia oleronia</name>
    <dbReference type="NCBI Taxonomy" id="38875"/>
    <lineage>
        <taxon>Bacteria</taxon>
        <taxon>Bacillati</taxon>
        <taxon>Bacillota</taxon>
        <taxon>Bacilli</taxon>
        <taxon>Bacillales</taxon>
        <taxon>Bacillaceae</taxon>
        <taxon>Heyndrickxia</taxon>
    </lineage>
</organism>
<dbReference type="PANTHER" id="PTHR30373:SF2">
    <property type="entry name" value="UPF0603 PROTEIN YGCG"/>
    <property type="match status" value="1"/>
</dbReference>
<reference evidence="4" key="1">
    <citation type="submission" date="2023-03" db="EMBL/GenBank/DDBJ databases">
        <title>Bacterial isolates from washroom surfaces on a university campus.</title>
        <authorList>
            <person name="Holman D.B."/>
            <person name="Gzyl K.E."/>
            <person name="Taheri A.E."/>
        </authorList>
    </citation>
    <scope>NUCLEOTIDE SEQUENCE</scope>
    <source>
        <strain evidence="4">RD03</strain>
    </source>
</reference>
<accession>A0AAW6SYG5</accession>
<sequence>MSTIRMQKQGFLFLLMSLVFILSMGITAKAETFDRHKYIYDDAGLLTDQEESKLQELSSRLSEERDTAFMIITVNGTDGKEPKQYVDDFYDENAPGYDQPFGNTAILFLDMQDRNIYLAGYKKAEDYLTDERLDLIRDEITPALSEGNYFEAFSDYITTSHDYMGEEPSSGSEEYNGYDSDTDHQEYANEDTNVDSENILFQWWFQVIAALAVAGIVVAIMIYSSGGRVTVNGQTYINNKHSKVISRSDRFVRQTVTKQKKPSNNTNNTSGGGGISRGGHSHSGSGGKF</sequence>
<keyword evidence="2" id="KW-1133">Transmembrane helix</keyword>
<dbReference type="Proteomes" id="UP001159179">
    <property type="component" value="Unassembled WGS sequence"/>
</dbReference>
<evidence type="ECO:0000256" key="2">
    <source>
        <dbReference type="SAM" id="Phobius"/>
    </source>
</evidence>
<feature type="region of interest" description="Disordered" evidence="1">
    <location>
        <begin position="164"/>
        <end position="185"/>
    </location>
</feature>
<protein>
    <submittedName>
        <fullName evidence="4">TPM domain-containing protein</fullName>
    </submittedName>
</protein>
<dbReference type="Gene3D" id="3.10.310.50">
    <property type="match status" value="1"/>
</dbReference>
<gene>
    <name evidence="4" type="ORF">P5X88_19765</name>
</gene>
<dbReference type="AlphaFoldDB" id="A0AAW6SYG5"/>
<evidence type="ECO:0000259" key="3">
    <source>
        <dbReference type="Pfam" id="PF04536"/>
    </source>
</evidence>
<keyword evidence="2" id="KW-0812">Transmembrane</keyword>
<name>A0AAW6SYG5_9BACI</name>